<dbReference type="GO" id="GO:0016491">
    <property type="term" value="F:oxidoreductase activity"/>
    <property type="evidence" value="ECO:0007669"/>
    <property type="project" value="InterPro"/>
</dbReference>
<dbReference type="SUPFAM" id="SSF51430">
    <property type="entry name" value="NAD(P)-linked oxidoreductase"/>
    <property type="match status" value="1"/>
</dbReference>
<reference evidence="2 3" key="1">
    <citation type="submission" date="2011-02" db="EMBL/GenBank/DDBJ databases">
        <title>The Genome Sequence of Sphaeroforma arctica JP610.</title>
        <authorList>
            <consortium name="The Broad Institute Genome Sequencing Platform"/>
            <person name="Russ C."/>
            <person name="Cuomo C."/>
            <person name="Young S.K."/>
            <person name="Zeng Q."/>
            <person name="Gargeya S."/>
            <person name="Alvarado L."/>
            <person name="Berlin A."/>
            <person name="Chapman S.B."/>
            <person name="Chen Z."/>
            <person name="Freedman E."/>
            <person name="Gellesch M."/>
            <person name="Goldberg J."/>
            <person name="Griggs A."/>
            <person name="Gujja S."/>
            <person name="Heilman E."/>
            <person name="Heiman D."/>
            <person name="Howarth C."/>
            <person name="Mehta T."/>
            <person name="Neiman D."/>
            <person name="Pearson M."/>
            <person name="Roberts A."/>
            <person name="Saif S."/>
            <person name="Shea T."/>
            <person name="Shenoy N."/>
            <person name="Sisk P."/>
            <person name="Stolte C."/>
            <person name="Sykes S."/>
            <person name="White J."/>
            <person name="Yandava C."/>
            <person name="Burger G."/>
            <person name="Gray M.W."/>
            <person name="Holland P.W.H."/>
            <person name="King N."/>
            <person name="Lang F.B.F."/>
            <person name="Roger A.J."/>
            <person name="Ruiz-Trillo I."/>
            <person name="Haas B."/>
            <person name="Nusbaum C."/>
            <person name="Birren B."/>
        </authorList>
    </citation>
    <scope>NUCLEOTIDE SEQUENCE [LARGE SCALE GENOMIC DNA]</scope>
    <source>
        <strain evidence="2 3">JP610</strain>
    </source>
</reference>
<keyword evidence="3" id="KW-1185">Reference proteome</keyword>
<dbReference type="InterPro" id="IPR018170">
    <property type="entry name" value="Aldo/ket_reductase_CS"/>
</dbReference>
<organism evidence="2 3">
    <name type="scientific">Sphaeroforma arctica JP610</name>
    <dbReference type="NCBI Taxonomy" id="667725"/>
    <lineage>
        <taxon>Eukaryota</taxon>
        <taxon>Ichthyosporea</taxon>
        <taxon>Ichthyophonida</taxon>
        <taxon>Sphaeroforma</taxon>
    </lineage>
</organism>
<feature type="domain" description="NADP-dependent oxidoreductase" evidence="1">
    <location>
        <begin position="1"/>
        <end position="66"/>
    </location>
</feature>
<dbReference type="AlphaFoldDB" id="A0A0L0F0E4"/>
<evidence type="ECO:0000313" key="3">
    <source>
        <dbReference type="Proteomes" id="UP000054560"/>
    </source>
</evidence>
<dbReference type="Gene3D" id="3.20.20.100">
    <property type="entry name" value="NADP-dependent oxidoreductase domain"/>
    <property type="match status" value="1"/>
</dbReference>
<dbReference type="Proteomes" id="UP000054560">
    <property type="component" value="Unassembled WGS sequence"/>
</dbReference>
<dbReference type="OrthoDB" id="416253at2759"/>
<feature type="non-terminal residue" evidence="2">
    <location>
        <position position="1"/>
    </location>
</feature>
<protein>
    <recommendedName>
        <fullName evidence="1">NADP-dependent oxidoreductase domain-containing protein</fullName>
    </recommendedName>
</protein>
<dbReference type="PROSITE" id="PS00062">
    <property type="entry name" value="ALDOKETO_REDUCTASE_2"/>
    <property type="match status" value="1"/>
</dbReference>
<proteinExistence type="predicted"/>
<evidence type="ECO:0000259" key="1">
    <source>
        <dbReference type="Pfam" id="PF00248"/>
    </source>
</evidence>
<sequence length="77" mass="8746">VEYLDLYLMHWPGVPNAEPGHENEARVRVWKEMEALYAKGLVKAIGVSNFMVPHLTALLGSEEVTVLPHVNQVYVWC</sequence>
<dbReference type="InterPro" id="IPR020471">
    <property type="entry name" value="AKR"/>
</dbReference>
<dbReference type="RefSeq" id="XP_014143976.1">
    <property type="nucleotide sequence ID" value="XM_014288501.1"/>
</dbReference>
<accession>A0A0L0F0E4</accession>
<dbReference type="eggNOG" id="KOG1577">
    <property type="taxonomic scope" value="Eukaryota"/>
</dbReference>
<dbReference type="PANTHER" id="PTHR11732">
    <property type="entry name" value="ALDO/KETO REDUCTASE"/>
    <property type="match status" value="1"/>
</dbReference>
<dbReference type="EMBL" id="KQ252237">
    <property type="protein sequence ID" value="KNC70074.1"/>
    <property type="molecule type" value="Genomic_DNA"/>
</dbReference>
<evidence type="ECO:0000313" key="2">
    <source>
        <dbReference type="EMBL" id="KNC70074.1"/>
    </source>
</evidence>
<dbReference type="InterPro" id="IPR023210">
    <property type="entry name" value="NADP_OxRdtase_dom"/>
</dbReference>
<dbReference type="GeneID" id="25917908"/>
<dbReference type="InterPro" id="IPR036812">
    <property type="entry name" value="NAD(P)_OxRdtase_dom_sf"/>
</dbReference>
<dbReference type="STRING" id="667725.A0A0L0F0E4"/>
<gene>
    <name evidence="2" type="ORF">SARC_17404</name>
</gene>
<dbReference type="Pfam" id="PF00248">
    <property type="entry name" value="Aldo_ket_red"/>
    <property type="match status" value="1"/>
</dbReference>
<name>A0A0L0F0E4_9EUKA</name>